<protein>
    <submittedName>
        <fullName evidence="1">527_t:CDS:1</fullName>
    </submittedName>
</protein>
<sequence>MRILYVGEDDCHLEDTETSSKARKGRTKRIRKRAYEILELRKSVLIILSNIAAYLPLSSICLTRDLLMVIADFLDCADDYYAQVALEVFSKMSVSYENRQRIGGCDEATLTIVFEKLAGMLSQGENNVGLSIFRGVLTRPLSQDLPYVATLVMAYFNFAHLSGVRVFSALVTSNFMPLFKDIVSACMSTAPI</sequence>
<organism evidence="1 2">
    <name type="scientific">Acaulospora colombiana</name>
    <dbReference type="NCBI Taxonomy" id="27376"/>
    <lineage>
        <taxon>Eukaryota</taxon>
        <taxon>Fungi</taxon>
        <taxon>Fungi incertae sedis</taxon>
        <taxon>Mucoromycota</taxon>
        <taxon>Glomeromycotina</taxon>
        <taxon>Glomeromycetes</taxon>
        <taxon>Diversisporales</taxon>
        <taxon>Acaulosporaceae</taxon>
        <taxon>Acaulospora</taxon>
    </lineage>
</organism>
<proteinExistence type="predicted"/>
<name>A0ACA9NNW2_9GLOM</name>
<gene>
    <name evidence="1" type="ORF">ACOLOM_LOCUS8877</name>
</gene>
<dbReference type="EMBL" id="CAJVPT010024159">
    <property type="protein sequence ID" value="CAG8669045.1"/>
    <property type="molecule type" value="Genomic_DNA"/>
</dbReference>
<evidence type="ECO:0000313" key="2">
    <source>
        <dbReference type="Proteomes" id="UP000789525"/>
    </source>
</evidence>
<accession>A0ACA9NNW2</accession>
<evidence type="ECO:0000313" key="1">
    <source>
        <dbReference type="EMBL" id="CAG8669045.1"/>
    </source>
</evidence>
<reference evidence="1" key="1">
    <citation type="submission" date="2021-06" db="EMBL/GenBank/DDBJ databases">
        <authorList>
            <person name="Kallberg Y."/>
            <person name="Tangrot J."/>
            <person name="Rosling A."/>
        </authorList>
    </citation>
    <scope>NUCLEOTIDE SEQUENCE</scope>
    <source>
        <strain evidence="1">CL356</strain>
    </source>
</reference>
<dbReference type="Proteomes" id="UP000789525">
    <property type="component" value="Unassembled WGS sequence"/>
</dbReference>
<keyword evidence="2" id="KW-1185">Reference proteome</keyword>
<comment type="caution">
    <text evidence="1">The sequence shown here is derived from an EMBL/GenBank/DDBJ whole genome shotgun (WGS) entry which is preliminary data.</text>
</comment>